<accession>Q9HJC2</accession>
<dbReference type="Gene3D" id="3.90.550.10">
    <property type="entry name" value="Spore Coat Polysaccharide Biosynthesis Protein SpsA, Chain A"/>
    <property type="match status" value="1"/>
</dbReference>
<dbReference type="FunCoup" id="Q9HJC2">
    <property type="interactions" value="1"/>
</dbReference>
<dbReference type="STRING" id="273075.gene:9572268"/>
<proteinExistence type="predicted"/>
<dbReference type="InParanoid" id="Q9HJC2"/>
<dbReference type="GO" id="GO:0016757">
    <property type="term" value="F:glycosyltransferase activity"/>
    <property type="evidence" value="ECO:0007669"/>
    <property type="project" value="UniProtKB-KW"/>
</dbReference>
<dbReference type="EMBL" id="AL445066">
    <property type="protein sequence ID" value="CAC12176.1"/>
    <property type="molecule type" value="Genomic_DNA"/>
</dbReference>
<dbReference type="KEGG" id="tac:Ta1048"/>
<dbReference type="AlphaFoldDB" id="Q9HJC2"/>
<dbReference type="HOGENOM" id="CLU_025996_19_1_2"/>
<sequence>MTEAGASIVVTVKNEGKNLRELLESIEKNDFTNFETVVVDDLSTDDTEDIVKSYRFTVYKRIACSRGEGRNIGVDLSRYGYILFTDGDAKVSEHWISGMVSALAAGNDAVIGNTLYTGKRRYMQERVKIFLEGIEVTAPSVNLAYRKDRFRQLGGFDPKFVTAEDIDLNIRAVKAGFRFATCDSCVVYAKVRENLASFLRQAYWNGYGRYQLEMKHPGITRNTRVRLGHNFFDFLHMVSGAAGYLSARISEGKQGR</sequence>
<evidence type="ECO:0000313" key="4">
    <source>
        <dbReference type="EMBL" id="CAC12176.1"/>
    </source>
</evidence>
<evidence type="ECO:0000313" key="5">
    <source>
        <dbReference type="Proteomes" id="UP000001024"/>
    </source>
</evidence>
<dbReference type="CDD" id="cd02525">
    <property type="entry name" value="Succinoglycan_BP_ExoA"/>
    <property type="match status" value="1"/>
</dbReference>
<evidence type="ECO:0000259" key="3">
    <source>
        <dbReference type="Pfam" id="PF00535"/>
    </source>
</evidence>
<name>Q9HJC2_THEAC</name>
<evidence type="ECO:0000256" key="2">
    <source>
        <dbReference type="ARBA" id="ARBA00022679"/>
    </source>
</evidence>
<dbReference type="Proteomes" id="UP000001024">
    <property type="component" value="Chromosome"/>
</dbReference>
<evidence type="ECO:0000256" key="1">
    <source>
        <dbReference type="ARBA" id="ARBA00022676"/>
    </source>
</evidence>
<dbReference type="DNASU" id="1456566"/>
<feature type="domain" description="Glycosyltransferase 2-like" evidence="3">
    <location>
        <begin position="7"/>
        <end position="130"/>
    </location>
</feature>
<dbReference type="InterPro" id="IPR029044">
    <property type="entry name" value="Nucleotide-diphossugar_trans"/>
</dbReference>
<dbReference type="eggNOG" id="arCOG01381">
    <property type="taxonomic scope" value="Archaea"/>
</dbReference>
<dbReference type="SMR" id="Q9HJC2"/>
<keyword evidence="2" id="KW-0808">Transferase</keyword>
<dbReference type="InterPro" id="IPR001173">
    <property type="entry name" value="Glyco_trans_2-like"/>
</dbReference>
<dbReference type="Pfam" id="PF00535">
    <property type="entry name" value="Glycos_transf_2"/>
    <property type="match status" value="1"/>
</dbReference>
<dbReference type="PANTHER" id="PTHR43630">
    <property type="entry name" value="POLY-BETA-1,6-N-ACETYL-D-GLUCOSAMINE SYNTHASE"/>
    <property type="match status" value="1"/>
</dbReference>
<dbReference type="RefSeq" id="WP_010901460.1">
    <property type="nucleotide sequence ID" value="NC_002578.1"/>
</dbReference>
<keyword evidence="5" id="KW-1185">Reference proteome</keyword>
<dbReference type="EnsemblBacteria" id="CAC12176">
    <property type="protein sequence ID" value="CAC12176"/>
    <property type="gene ID" value="CAC12176"/>
</dbReference>
<reference evidence="4 5" key="1">
    <citation type="journal article" date="2000" name="Nature">
        <title>The genome sequence of the thermoacidophilic scavenger Thermoplasma acidophilum.</title>
        <authorList>
            <person name="Ruepp A."/>
            <person name="Graml W."/>
            <person name="Santos-Martinez M.L."/>
            <person name="Koretke K.K."/>
            <person name="Volker C."/>
            <person name="Mewes H.W."/>
            <person name="Frishman D."/>
            <person name="Stocker S."/>
            <person name="Lupas A.N."/>
            <person name="Baumeister W."/>
        </authorList>
    </citation>
    <scope>NUCLEOTIDE SEQUENCE [LARGE SCALE GENOMIC DNA]</scope>
    <source>
        <strain evidence="5">ATCC 25905 / DSM 1728 / JCM 9062 / NBRC 15155 / AMRC-C165</strain>
    </source>
</reference>
<gene>
    <name evidence="4" type="ordered locus">Ta1048</name>
</gene>
<organism evidence="4 5">
    <name type="scientific">Thermoplasma acidophilum (strain ATCC 25905 / DSM 1728 / JCM 9062 / NBRC 15155 / AMRC-C165)</name>
    <dbReference type="NCBI Taxonomy" id="273075"/>
    <lineage>
        <taxon>Archaea</taxon>
        <taxon>Methanobacteriati</taxon>
        <taxon>Thermoplasmatota</taxon>
        <taxon>Thermoplasmata</taxon>
        <taxon>Thermoplasmatales</taxon>
        <taxon>Thermoplasmataceae</taxon>
        <taxon>Thermoplasma</taxon>
    </lineage>
</organism>
<dbReference type="PaxDb" id="273075-Ta1048"/>
<dbReference type="PANTHER" id="PTHR43630:SF1">
    <property type="entry name" value="POLY-BETA-1,6-N-ACETYL-D-GLUCOSAMINE SYNTHASE"/>
    <property type="match status" value="1"/>
</dbReference>
<protein>
    <recommendedName>
        <fullName evidence="3">Glycosyltransferase 2-like domain-containing protein</fullName>
    </recommendedName>
</protein>
<dbReference type="SUPFAM" id="SSF53448">
    <property type="entry name" value="Nucleotide-diphospho-sugar transferases"/>
    <property type="match status" value="1"/>
</dbReference>
<keyword evidence="1" id="KW-0328">Glycosyltransferase</keyword>
<dbReference type="CAZy" id="GT2">
    <property type="family name" value="Glycosyltransferase Family 2"/>
</dbReference>
<dbReference type="OrthoDB" id="46222at2157"/>